<name>A0A1B6GCG2_9HEMI</name>
<feature type="domain" description="PiggyBac transposable element-derived protein 4 C-terminal zinc-finger" evidence="1">
    <location>
        <begin position="69"/>
        <end position="114"/>
    </location>
</feature>
<accession>A0A1B6GCG2</accession>
<reference evidence="2" key="1">
    <citation type="submission" date="2015-11" db="EMBL/GenBank/DDBJ databases">
        <title>De novo transcriptome assembly of four potential Pierce s Disease insect vectors from Arizona vineyards.</title>
        <authorList>
            <person name="Tassone E.E."/>
        </authorList>
    </citation>
    <scope>NUCLEOTIDE SEQUENCE</scope>
</reference>
<proteinExistence type="predicted"/>
<dbReference type="EMBL" id="GECZ01009650">
    <property type="protein sequence ID" value="JAS60119.1"/>
    <property type="molecule type" value="Transcribed_RNA"/>
</dbReference>
<gene>
    <name evidence="2" type="ORF">g.6291</name>
</gene>
<dbReference type="PANTHER" id="PTHR46599">
    <property type="entry name" value="PIGGYBAC TRANSPOSABLE ELEMENT-DERIVED PROTEIN 4"/>
    <property type="match status" value="1"/>
</dbReference>
<evidence type="ECO:0000313" key="2">
    <source>
        <dbReference type="EMBL" id="JAS60119.1"/>
    </source>
</evidence>
<dbReference type="Pfam" id="PF13842">
    <property type="entry name" value="zf-Tnp_2"/>
    <property type="match status" value="1"/>
</dbReference>
<dbReference type="PANTHER" id="PTHR46599:SF3">
    <property type="entry name" value="PIGGYBAC TRANSPOSABLE ELEMENT-DERIVED PROTEIN 4"/>
    <property type="match status" value="1"/>
</dbReference>
<dbReference type="AlphaFoldDB" id="A0A1B6GCG2"/>
<organism evidence="2">
    <name type="scientific">Cuerna arida</name>
    <dbReference type="NCBI Taxonomy" id="1464854"/>
    <lineage>
        <taxon>Eukaryota</taxon>
        <taxon>Metazoa</taxon>
        <taxon>Ecdysozoa</taxon>
        <taxon>Arthropoda</taxon>
        <taxon>Hexapoda</taxon>
        <taxon>Insecta</taxon>
        <taxon>Pterygota</taxon>
        <taxon>Neoptera</taxon>
        <taxon>Paraneoptera</taxon>
        <taxon>Hemiptera</taxon>
        <taxon>Auchenorrhyncha</taxon>
        <taxon>Membracoidea</taxon>
        <taxon>Cicadellidae</taxon>
        <taxon>Cicadellinae</taxon>
        <taxon>Proconiini</taxon>
        <taxon>Cuerna</taxon>
    </lineage>
</organism>
<dbReference type="InterPro" id="IPR032718">
    <property type="entry name" value="PGBD4_Znf_C"/>
</dbReference>
<protein>
    <recommendedName>
        <fullName evidence="1">PiggyBac transposable element-derived protein 4 C-terminal zinc-finger domain-containing protein</fullName>
    </recommendedName>
</protein>
<evidence type="ECO:0000259" key="1">
    <source>
        <dbReference type="Pfam" id="PF13842"/>
    </source>
</evidence>
<sequence>MTILNAHALYLCKTGNKPTLSQFHLELVRQLLEKYLEPRRIRKGGRPSGDTPMRLTMRHFPKYIPATEKKAGPCRPCVVCKFTQRREKKRRETRYMCEECGVALCAAPCFGEFHQMKNY</sequence>